<dbReference type="PROSITE" id="PS01360">
    <property type="entry name" value="ZF_MYND_1"/>
    <property type="match status" value="1"/>
</dbReference>
<dbReference type="RefSeq" id="XP_002140515.1">
    <property type="nucleotide sequence ID" value="XM_002140479.1"/>
</dbReference>
<name>B6ACB0_CRYMR</name>
<gene>
    <name evidence="7" type="ORF">CMU_019230</name>
</gene>
<dbReference type="AlphaFoldDB" id="B6ACB0"/>
<dbReference type="Gene3D" id="2.170.270.10">
    <property type="entry name" value="SET domain"/>
    <property type="match status" value="1"/>
</dbReference>
<dbReference type="GeneID" id="6995427"/>
<dbReference type="eggNOG" id="KOG2084">
    <property type="taxonomic scope" value="Eukaryota"/>
</dbReference>
<reference evidence="7" key="1">
    <citation type="submission" date="2008-06" db="EMBL/GenBank/DDBJ databases">
        <authorList>
            <person name="Lorenzi H."/>
            <person name="Inman J."/>
            <person name="Miller J."/>
            <person name="Schobel S."/>
            <person name="Amedeo P."/>
            <person name="Caler E.V."/>
            <person name="da Silva J."/>
        </authorList>
    </citation>
    <scope>NUCLEOTIDE SEQUENCE [LARGE SCALE GENOMIC DNA]</scope>
    <source>
        <strain evidence="7">RN66</strain>
    </source>
</reference>
<dbReference type="PROSITE" id="PS50280">
    <property type="entry name" value="SET"/>
    <property type="match status" value="1"/>
</dbReference>
<dbReference type="GO" id="GO:0008168">
    <property type="term" value="F:methyltransferase activity"/>
    <property type="evidence" value="ECO:0007669"/>
    <property type="project" value="UniProtKB-KW"/>
</dbReference>
<dbReference type="PROSITE" id="PS50865">
    <property type="entry name" value="ZF_MYND_2"/>
    <property type="match status" value="1"/>
</dbReference>
<evidence type="ECO:0000259" key="6">
    <source>
        <dbReference type="PROSITE" id="PS50865"/>
    </source>
</evidence>
<keyword evidence="8" id="KW-1185">Reference proteome</keyword>
<dbReference type="Proteomes" id="UP000001460">
    <property type="component" value="Unassembled WGS sequence"/>
</dbReference>
<dbReference type="InterPro" id="IPR050869">
    <property type="entry name" value="H3K4_H4K5_MeTrfase"/>
</dbReference>
<keyword evidence="3" id="KW-0862">Zinc</keyword>
<keyword evidence="7" id="KW-0489">Methyltransferase</keyword>
<proteinExistence type="predicted"/>
<dbReference type="CDD" id="cd20071">
    <property type="entry name" value="SET_SMYD"/>
    <property type="match status" value="1"/>
</dbReference>
<dbReference type="Pfam" id="PF00856">
    <property type="entry name" value="SET"/>
    <property type="match status" value="1"/>
</dbReference>
<evidence type="ECO:0000256" key="4">
    <source>
        <dbReference type="PROSITE-ProRule" id="PRU00134"/>
    </source>
</evidence>
<dbReference type="InterPro" id="IPR046341">
    <property type="entry name" value="SET_dom_sf"/>
</dbReference>
<dbReference type="EC" id="2.1.1.43" evidence="7"/>
<dbReference type="VEuPathDB" id="CryptoDB:CMU_019230"/>
<dbReference type="InterPro" id="IPR001214">
    <property type="entry name" value="SET_dom"/>
</dbReference>
<dbReference type="Pfam" id="PF01753">
    <property type="entry name" value="zf-MYND"/>
    <property type="match status" value="1"/>
</dbReference>
<feature type="domain" description="MYND-type" evidence="6">
    <location>
        <begin position="54"/>
        <end position="97"/>
    </location>
</feature>
<keyword evidence="7" id="KW-0808">Transferase</keyword>
<dbReference type="STRING" id="441375.B6ACB0"/>
<evidence type="ECO:0000313" key="8">
    <source>
        <dbReference type="Proteomes" id="UP000001460"/>
    </source>
</evidence>
<keyword evidence="2 4" id="KW-0863">Zinc-finger</keyword>
<evidence type="ECO:0000256" key="2">
    <source>
        <dbReference type="ARBA" id="ARBA00022771"/>
    </source>
</evidence>
<dbReference type="SUPFAM" id="SSF82199">
    <property type="entry name" value="SET domain"/>
    <property type="match status" value="1"/>
</dbReference>
<evidence type="ECO:0000259" key="5">
    <source>
        <dbReference type="PROSITE" id="PS50280"/>
    </source>
</evidence>
<dbReference type="Gene3D" id="1.10.220.160">
    <property type="match status" value="1"/>
</dbReference>
<dbReference type="SUPFAM" id="SSF144232">
    <property type="entry name" value="HIT/MYND zinc finger-like"/>
    <property type="match status" value="1"/>
</dbReference>
<sequence length="573" mass="66131">MKDIWNLPNIVHLKVSEEKGRCIIANRDIKAGEVIWLEYPFIYIVFEEFLDSVCDTCLKYIGTEKVVNIIVCNGCSVVKYCSNICKSNSEGIHKFECKLMKNKFKDISEKCGVTFDRVRILSRFIIVNLFSKSNFGIFSNIKHENKLLYSSYEHVKTLVSHISEFCQERKSIYLSLASELLNIFENSQYHKTFGSDHHEIGASSISLSIMDLVEILCIIDSNSFGIPIFASSYYSYYYDNILKNSNSSFENPSNSLQLSSILLSPNITAWGLFPYASLINHSCEPNCSYLGNDESTRYPYIEIRSTTNIPKGDEITISYIELYESRKQRISQLYKTKYFICRCTRCKQDLYKSMDYFIEGILCYNCAKLKNQKVLLKCISSNFYDILKNQDHNQCISILEQESDLISIIAAQYKCTNCQLIYNGSEIANIIKNIEDIIDESSLLNNEHGDVHRAIELLRSALDNYLLKNTQIHYLHYLIYRCCKLLGFWSVIIKEWGYVEHYIGQMIKCNIAIFKNKNNLDISNLYAARAIALENLGSISEAQKSWNSCLAIREICCGCEHSLYRFVAKRLHN</sequence>
<evidence type="ECO:0000256" key="1">
    <source>
        <dbReference type="ARBA" id="ARBA00022723"/>
    </source>
</evidence>
<feature type="domain" description="SET" evidence="5">
    <location>
        <begin position="8"/>
        <end position="320"/>
    </location>
</feature>
<dbReference type="Gene3D" id="6.10.140.2220">
    <property type="match status" value="1"/>
</dbReference>
<dbReference type="GO" id="GO:0008270">
    <property type="term" value="F:zinc ion binding"/>
    <property type="evidence" value="ECO:0007669"/>
    <property type="project" value="UniProtKB-KW"/>
</dbReference>
<dbReference type="SMART" id="SM00317">
    <property type="entry name" value="SET"/>
    <property type="match status" value="1"/>
</dbReference>
<keyword evidence="1" id="KW-0479">Metal-binding</keyword>
<protein>
    <submittedName>
        <fullName evidence="7">SET domain-containing protein</fullName>
        <ecNumber evidence="7">2.1.1.43</ecNumber>
    </submittedName>
</protein>
<dbReference type="InterPro" id="IPR002893">
    <property type="entry name" value="Znf_MYND"/>
</dbReference>
<accession>B6ACB0</accession>
<organism evidence="7 8">
    <name type="scientific">Cryptosporidium muris (strain RN66)</name>
    <dbReference type="NCBI Taxonomy" id="441375"/>
    <lineage>
        <taxon>Eukaryota</taxon>
        <taxon>Sar</taxon>
        <taxon>Alveolata</taxon>
        <taxon>Apicomplexa</taxon>
        <taxon>Conoidasida</taxon>
        <taxon>Coccidia</taxon>
        <taxon>Eucoccidiorida</taxon>
        <taxon>Eimeriorina</taxon>
        <taxon>Cryptosporidiidae</taxon>
        <taxon>Cryptosporidium</taxon>
    </lineage>
</organism>
<evidence type="ECO:0000313" key="7">
    <source>
        <dbReference type="EMBL" id="EEA06166.1"/>
    </source>
</evidence>
<evidence type="ECO:0000256" key="3">
    <source>
        <dbReference type="ARBA" id="ARBA00022833"/>
    </source>
</evidence>
<dbReference type="OrthoDB" id="265717at2759"/>
<dbReference type="GO" id="GO:0032259">
    <property type="term" value="P:methylation"/>
    <property type="evidence" value="ECO:0007669"/>
    <property type="project" value="UniProtKB-KW"/>
</dbReference>
<dbReference type="PANTHER" id="PTHR12197">
    <property type="entry name" value="HISTONE-LYSINE N-METHYLTRANSFERASE SMYD"/>
    <property type="match status" value="1"/>
</dbReference>
<dbReference type="EMBL" id="DS989728">
    <property type="protein sequence ID" value="EEA06166.1"/>
    <property type="molecule type" value="Genomic_DNA"/>
</dbReference>